<feature type="non-terminal residue" evidence="1">
    <location>
        <position position="59"/>
    </location>
</feature>
<keyword evidence="2" id="KW-1185">Reference proteome</keyword>
<evidence type="ECO:0000313" key="1">
    <source>
        <dbReference type="EMBL" id="KAH9327579.1"/>
    </source>
</evidence>
<accession>A0AA38GQ93</accession>
<dbReference type="Proteomes" id="UP000824469">
    <property type="component" value="Unassembled WGS sequence"/>
</dbReference>
<gene>
    <name evidence="1" type="ORF">KI387_007757</name>
</gene>
<evidence type="ECO:0000313" key="2">
    <source>
        <dbReference type="Proteomes" id="UP000824469"/>
    </source>
</evidence>
<feature type="non-terminal residue" evidence="1">
    <location>
        <position position="1"/>
    </location>
</feature>
<protein>
    <submittedName>
        <fullName evidence="1">Uncharacterized protein</fullName>
    </submittedName>
</protein>
<dbReference type="EMBL" id="JAHRHJ020000002">
    <property type="protein sequence ID" value="KAH9327579.1"/>
    <property type="molecule type" value="Genomic_DNA"/>
</dbReference>
<organism evidence="1 2">
    <name type="scientific">Taxus chinensis</name>
    <name type="common">Chinese yew</name>
    <name type="synonym">Taxus wallichiana var. chinensis</name>
    <dbReference type="NCBI Taxonomy" id="29808"/>
    <lineage>
        <taxon>Eukaryota</taxon>
        <taxon>Viridiplantae</taxon>
        <taxon>Streptophyta</taxon>
        <taxon>Embryophyta</taxon>
        <taxon>Tracheophyta</taxon>
        <taxon>Spermatophyta</taxon>
        <taxon>Pinopsida</taxon>
        <taxon>Pinidae</taxon>
        <taxon>Conifers II</taxon>
        <taxon>Cupressales</taxon>
        <taxon>Taxaceae</taxon>
        <taxon>Taxus</taxon>
    </lineage>
</organism>
<name>A0AA38GQ93_TAXCH</name>
<reference evidence="1 2" key="1">
    <citation type="journal article" date="2021" name="Nat. Plants">
        <title>The Taxus genome provides insights into paclitaxel biosynthesis.</title>
        <authorList>
            <person name="Xiong X."/>
            <person name="Gou J."/>
            <person name="Liao Q."/>
            <person name="Li Y."/>
            <person name="Zhou Q."/>
            <person name="Bi G."/>
            <person name="Li C."/>
            <person name="Du R."/>
            <person name="Wang X."/>
            <person name="Sun T."/>
            <person name="Guo L."/>
            <person name="Liang H."/>
            <person name="Lu P."/>
            <person name="Wu Y."/>
            <person name="Zhang Z."/>
            <person name="Ro D.K."/>
            <person name="Shang Y."/>
            <person name="Huang S."/>
            <person name="Yan J."/>
        </authorList>
    </citation>
    <scope>NUCLEOTIDE SEQUENCE [LARGE SCALE GENOMIC DNA]</scope>
    <source>
        <strain evidence="1">Ta-2019</strain>
    </source>
</reference>
<dbReference type="AlphaFoldDB" id="A0AA38GQ93"/>
<proteinExistence type="predicted"/>
<sequence>VTDTGGGYVATGVCETIGEDEVTFWVVGEGIVDVAGAMDVADAVVMVGIGRSYEMTGGK</sequence>
<comment type="caution">
    <text evidence="1">The sequence shown here is derived from an EMBL/GenBank/DDBJ whole genome shotgun (WGS) entry which is preliminary data.</text>
</comment>